<evidence type="ECO:0000313" key="2">
    <source>
        <dbReference type="Proteomes" id="UP000218606"/>
    </source>
</evidence>
<dbReference type="RefSeq" id="WP_096871561.1">
    <property type="nucleotide sequence ID" value="NZ_CP010715.1"/>
</dbReference>
<dbReference type="AlphaFoldDB" id="A0AAN1GRS1"/>
<proteinExistence type="predicted"/>
<protein>
    <submittedName>
        <fullName evidence="1">Pyocin activator protein PrtN</fullName>
    </submittedName>
</protein>
<name>A0AAN1GRS1_9RHOB</name>
<evidence type="ECO:0000313" key="1">
    <source>
        <dbReference type="EMBL" id="ATG43764.1"/>
    </source>
</evidence>
<organism evidence="1 2">
    <name type="scientific">Phaeobacter piscinae</name>
    <dbReference type="NCBI Taxonomy" id="1580596"/>
    <lineage>
        <taxon>Bacteria</taxon>
        <taxon>Pseudomonadati</taxon>
        <taxon>Pseudomonadota</taxon>
        <taxon>Alphaproteobacteria</taxon>
        <taxon>Rhodobacterales</taxon>
        <taxon>Roseobacteraceae</taxon>
        <taxon>Phaeobacter</taxon>
    </lineage>
</organism>
<dbReference type="GO" id="GO:0006355">
    <property type="term" value="P:regulation of DNA-templated transcription"/>
    <property type="evidence" value="ECO:0007669"/>
    <property type="project" value="InterPro"/>
</dbReference>
<reference evidence="1 2" key="1">
    <citation type="journal article" date="2017" name="Front. Microbiol.">
        <title>Phaeobacter piscinae sp. nov., a species of the Roseobacter group and potential aquaculture probiont.</title>
        <authorList>
            <person name="Sonnenschein E.C."/>
            <person name="Phippen C.B.W."/>
            <person name="Nielsen K.F."/>
            <person name="Mateiu R.V."/>
            <person name="Melchiorsen J."/>
            <person name="Gram L."/>
            <person name="Overmann J."/>
            <person name="Freese H.M."/>
        </authorList>
    </citation>
    <scope>NUCLEOTIDE SEQUENCE [LARGE SCALE GENOMIC DNA]</scope>
    <source>
        <strain evidence="1 2">P13</strain>
    </source>
</reference>
<dbReference type="Pfam" id="PF11112">
    <property type="entry name" value="PyocinActivator"/>
    <property type="match status" value="1"/>
</dbReference>
<gene>
    <name evidence="1" type="ORF">PhaeoP13_01828</name>
</gene>
<dbReference type="InterPro" id="IPR020518">
    <property type="entry name" value="Tscrpt_reg_PrtN"/>
</dbReference>
<dbReference type="EMBL" id="CP010767">
    <property type="protein sequence ID" value="ATG43764.1"/>
    <property type="molecule type" value="Genomic_DNA"/>
</dbReference>
<accession>A0AAN1GRS1</accession>
<sequence length="86" mass="9839">MTTLMLLLARHDGQEDLSFREMAKEYFGLEPEALERKMKNGRIQFDLPTKGANAIRTSRIPLTHLAKYIQERRAAAIGGMKEYGQD</sequence>
<dbReference type="Proteomes" id="UP000218606">
    <property type="component" value="Chromosome"/>
</dbReference>